<dbReference type="HOGENOM" id="CLU_078003_0_0_1"/>
<accession>A0A059EYZ8</accession>
<dbReference type="GO" id="GO:0006270">
    <property type="term" value="P:DNA replication initiation"/>
    <property type="evidence" value="ECO:0007669"/>
    <property type="project" value="TreeGrafter"/>
</dbReference>
<dbReference type="VEuPathDB" id="MicrosporidiaDB:H312_02312"/>
<gene>
    <name evidence="3" type="ORF">H312_02312</name>
</gene>
<dbReference type="InterPro" id="IPR054425">
    <property type="entry name" value="Cdc6_ORC1-like_ATPase_lid"/>
</dbReference>
<dbReference type="GO" id="GO:0003688">
    <property type="term" value="F:DNA replication origin binding"/>
    <property type="evidence" value="ECO:0007669"/>
    <property type="project" value="TreeGrafter"/>
</dbReference>
<evidence type="ECO:0000259" key="2">
    <source>
        <dbReference type="Pfam" id="PF22606"/>
    </source>
</evidence>
<dbReference type="Gene3D" id="1.10.8.60">
    <property type="match status" value="1"/>
</dbReference>
<evidence type="ECO:0000313" key="3">
    <source>
        <dbReference type="EMBL" id="KCZ80283.1"/>
    </source>
</evidence>
<dbReference type="PANTHER" id="PTHR10763">
    <property type="entry name" value="CELL DIVISION CONTROL PROTEIN 6-RELATED"/>
    <property type="match status" value="1"/>
</dbReference>
<dbReference type="OrthoDB" id="1926878at2759"/>
<dbReference type="Proteomes" id="UP000030655">
    <property type="component" value="Unassembled WGS sequence"/>
</dbReference>
<reference evidence="4" key="1">
    <citation type="submission" date="2013-02" db="EMBL/GenBank/DDBJ databases">
        <authorList>
            <consortium name="The Broad Institute Genome Sequencing Platform"/>
            <person name="Cuomo C."/>
            <person name="Becnel J."/>
            <person name="Sanscrainte N."/>
            <person name="Walker B."/>
            <person name="Young S.K."/>
            <person name="Zeng Q."/>
            <person name="Gargeya S."/>
            <person name="Fitzgerald M."/>
            <person name="Haas B."/>
            <person name="Abouelleil A."/>
            <person name="Alvarado L."/>
            <person name="Arachchi H.M."/>
            <person name="Berlin A.M."/>
            <person name="Chapman S.B."/>
            <person name="Dewar J."/>
            <person name="Goldberg J."/>
            <person name="Griggs A."/>
            <person name="Gujja S."/>
            <person name="Hansen M."/>
            <person name="Howarth C."/>
            <person name="Imamovic A."/>
            <person name="Larimer J."/>
            <person name="McCowan C."/>
            <person name="Murphy C."/>
            <person name="Neiman D."/>
            <person name="Pearson M."/>
            <person name="Priest M."/>
            <person name="Roberts A."/>
            <person name="Saif S."/>
            <person name="Shea T."/>
            <person name="Sisk P."/>
            <person name="Sykes S."/>
            <person name="Wortman J."/>
            <person name="Nusbaum C."/>
            <person name="Birren B."/>
        </authorList>
    </citation>
    <scope>NUCLEOTIDE SEQUENCE [LARGE SCALE GENOMIC DNA]</scope>
    <source>
        <strain evidence="4">PRA339</strain>
    </source>
</reference>
<proteinExistence type="predicted"/>
<dbReference type="EMBL" id="KK365190">
    <property type="protein sequence ID" value="KCZ80283.1"/>
    <property type="molecule type" value="Genomic_DNA"/>
</dbReference>
<evidence type="ECO:0000256" key="1">
    <source>
        <dbReference type="ARBA" id="ARBA00022705"/>
    </source>
</evidence>
<dbReference type="GO" id="GO:0033314">
    <property type="term" value="P:mitotic DNA replication checkpoint signaling"/>
    <property type="evidence" value="ECO:0007669"/>
    <property type="project" value="TreeGrafter"/>
</dbReference>
<name>A0A059EYZ8_9MICR</name>
<dbReference type="AlphaFoldDB" id="A0A059EYZ8"/>
<dbReference type="InterPro" id="IPR027417">
    <property type="entry name" value="P-loop_NTPase"/>
</dbReference>
<dbReference type="GO" id="GO:0005634">
    <property type="term" value="C:nucleus"/>
    <property type="evidence" value="ECO:0007669"/>
    <property type="project" value="TreeGrafter"/>
</dbReference>
<dbReference type="SUPFAM" id="SSF52540">
    <property type="entry name" value="P-loop containing nucleoside triphosphate hydrolases"/>
    <property type="match status" value="1"/>
</dbReference>
<organism evidence="3 4">
    <name type="scientific">Anncaliia algerae PRA339</name>
    <dbReference type="NCBI Taxonomy" id="1288291"/>
    <lineage>
        <taxon>Eukaryota</taxon>
        <taxon>Fungi</taxon>
        <taxon>Fungi incertae sedis</taxon>
        <taxon>Microsporidia</taxon>
        <taxon>Tubulinosematoidea</taxon>
        <taxon>Tubulinosematidae</taxon>
        <taxon>Anncaliia</taxon>
    </lineage>
</organism>
<keyword evidence="4" id="KW-1185">Reference proteome</keyword>
<evidence type="ECO:0000313" key="4">
    <source>
        <dbReference type="Proteomes" id="UP000030655"/>
    </source>
</evidence>
<sequence>MSEKRDKFFGAFNKFSSGSVYLRNNELKEIKNFLNSRDNILHIHGRPGTGKTLCVKHVLANKRHIFYNAYSDALKIFKIKSNHTTKIFVIDEFDIFEEQYKDEVKKILKNIQLKNKKLITISNYLGNSENNLIFKPYTPQEIEQIIMLKLKKEVKEEILQPVQVKLLSKKCTDGDLRKAFDMLLDEIENRNNENTLSEDNIHKKIIKNILFKTQRKNISEMYNEYLIKCNEIKIKAYERNDFISLCDIL</sequence>
<dbReference type="STRING" id="1288291.A0A059EYZ8"/>
<dbReference type="InterPro" id="IPR050311">
    <property type="entry name" value="ORC1/CDC6"/>
</dbReference>
<dbReference type="PANTHER" id="PTHR10763:SF26">
    <property type="entry name" value="CELL DIVISION CONTROL PROTEIN 6 HOMOLOG"/>
    <property type="match status" value="1"/>
</dbReference>
<keyword evidence="1" id="KW-0235">DNA replication</keyword>
<protein>
    <recommendedName>
        <fullName evidence="2">Cdc6/ORC1-like ATPase lid domain-containing protein</fullName>
    </recommendedName>
</protein>
<dbReference type="Pfam" id="PF22606">
    <property type="entry name" value="Cdc6-ORC-like_ATPase_lid"/>
    <property type="match status" value="1"/>
</dbReference>
<dbReference type="Gene3D" id="3.40.50.300">
    <property type="entry name" value="P-loop containing nucleotide triphosphate hydrolases"/>
    <property type="match status" value="1"/>
</dbReference>
<feature type="domain" description="Cdc6/ORC1-like ATPase lid" evidence="2">
    <location>
        <begin position="137"/>
        <end position="188"/>
    </location>
</feature>
<reference evidence="3 4" key="2">
    <citation type="submission" date="2014-03" db="EMBL/GenBank/DDBJ databases">
        <title>The Genome Sequence of Anncaliia algerae insect isolate PRA339.</title>
        <authorList>
            <consortium name="The Broad Institute Genome Sequencing Platform"/>
            <consortium name="The Broad Institute Genome Sequencing Center for Infectious Disease"/>
            <person name="Cuomo C."/>
            <person name="Becnel J."/>
            <person name="Sanscrainte N."/>
            <person name="Walker B."/>
            <person name="Young S.K."/>
            <person name="Zeng Q."/>
            <person name="Gargeya S."/>
            <person name="Fitzgerald M."/>
            <person name="Haas B."/>
            <person name="Abouelleil A."/>
            <person name="Alvarado L."/>
            <person name="Arachchi H.M."/>
            <person name="Berlin A.M."/>
            <person name="Chapman S.B."/>
            <person name="Dewar J."/>
            <person name="Goldberg J."/>
            <person name="Griggs A."/>
            <person name="Gujja S."/>
            <person name="Hansen M."/>
            <person name="Howarth C."/>
            <person name="Imamovic A."/>
            <person name="Larimer J."/>
            <person name="McCowan C."/>
            <person name="Murphy C."/>
            <person name="Neiman D."/>
            <person name="Pearson M."/>
            <person name="Priest M."/>
            <person name="Roberts A."/>
            <person name="Saif S."/>
            <person name="Shea T."/>
            <person name="Sisk P."/>
            <person name="Sykes S."/>
            <person name="Wortman J."/>
            <person name="Nusbaum C."/>
            <person name="Birren B."/>
        </authorList>
    </citation>
    <scope>NUCLEOTIDE SEQUENCE [LARGE SCALE GENOMIC DNA]</scope>
    <source>
        <strain evidence="3 4">PRA339</strain>
    </source>
</reference>